<dbReference type="InterPro" id="IPR015018">
    <property type="entry name" value="DUF1905"/>
</dbReference>
<evidence type="ECO:0000313" key="2">
    <source>
        <dbReference type="EMBL" id="XBH13903.1"/>
    </source>
</evidence>
<reference evidence="1" key="1">
    <citation type="submission" date="2023-03" db="EMBL/GenBank/DDBJ databases">
        <title>Edaphobacter sp.</title>
        <authorList>
            <person name="Huber K.J."/>
            <person name="Papendorf J."/>
            <person name="Pilke C."/>
            <person name="Bunk B."/>
            <person name="Sproeer C."/>
            <person name="Pester M."/>
        </authorList>
    </citation>
    <scope>NUCLEOTIDE SEQUENCE</scope>
    <source>
        <strain evidence="1">DSM 109919</strain>
        <strain evidence="2">DSM 109920</strain>
    </source>
</reference>
<sequence length="223" mass="25300">MSASKKFRGLLEPYSKLNWTIVKLPFDATKAWRTRNRLRVKGTINGFAFRTSLFGSAQDGYFLLVNKQMQKGADTGVGNMAEIALEPDLEERATTAPPELARFLKQHAALKKWYEQLSPSAHADIARLISGPKSPEARLHRAEQTAERMMLAMEGERELPPILQMQFTRYPQARAGWDAMTPVQRRGHLLGIFYYQSPESREKRARKAVDEALAVSRAQVRQA</sequence>
<dbReference type="SUPFAM" id="SSF141694">
    <property type="entry name" value="AF2212/PG0164-like"/>
    <property type="match status" value="1"/>
</dbReference>
<accession>A0AAU7D9Y8</accession>
<dbReference type="Gene3D" id="2.40.30.100">
    <property type="entry name" value="AF2212/PG0164-like"/>
    <property type="match status" value="1"/>
</dbReference>
<name>A0AAU7CYA4_9BACT</name>
<evidence type="ECO:0000313" key="1">
    <source>
        <dbReference type="EMBL" id="XBH10474.1"/>
    </source>
</evidence>
<gene>
    <name evidence="1" type="ORF">P4G45_01760</name>
    <name evidence="2" type="ORF">P8936_01730</name>
</gene>
<dbReference type="Pfam" id="PF13376">
    <property type="entry name" value="OmdA"/>
    <property type="match status" value="2"/>
</dbReference>
<dbReference type="AlphaFoldDB" id="A0AAU7CYA4"/>
<proteinExistence type="predicted"/>
<dbReference type="EMBL" id="CP121194">
    <property type="protein sequence ID" value="XBH10474.1"/>
    <property type="molecule type" value="Genomic_DNA"/>
</dbReference>
<accession>A0AAU7CYA4</accession>
<organism evidence="1">
    <name type="scientific">Edaphobacter paludis</name>
    <dbReference type="NCBI Taxonomy" id="3035702"/>
    <lineage>
        <taxon>Bacteria</taxon>
        <taxon>Pseudomonadati</taxon>
        <taxon>Acidobacteriota</taxon>
        <taxon>Terriglobia</taxon>
        <taxon>Terriglobales</taxon>
        <taxon>Acidobacteriaceae</taxon>
        <taxon>Edaphobacter</taxon>
    </lineage>
</organism>
<dbReference type="EMBL" id="CP121195">
    <property type="protein sequence ID" value="XBH13903.1"/>
    <property type="molecule type" value="Genomic_DNA"/>
</dbReference>
<protein>
    <submittedName>
        <fullName evidence="1">YdeI/OmpD-associated family protein</fullName>
    </submittedName>
</protein>
<dbReference type="Pfam" id="PF08922">
    <property type="entry name" value="DUF1905"/>
    <property type="match status" value="1"/>
</dbReference>
<dbReference type="RefSeq" id="WP_348267980.1">
    <property type="nucleotide sequence ID" value="NZ_CP121194.1"/>
</dbReference>
<dbReference type="InterPro" id="IPR037079">
    <property type="entry name" value="AF2212/PG0164-like_sf"/>
</dbReference>
<dbReference type="KEGG" id="epl:P4G45_01760"/>